<sequence>MCLHWQIKQIQYRRHTRTPHITSMSVNVLTIAQLGRVAIGQGAVSIDSWWIDQSIIRLSFPPLPLPKKDPLMAWWLGGTQGLLNNIIIMKWHNDIKGLGYRRLM</sequence>
<evidence type="ECO:0000313" key="2">
    <source>
        <dbReference type="Proteomes" id="UP001201262"/>
    </source>
</evidence>
<name>A0AAD4KM87_9EURO</name>
<dbReference type="EMBL" id="JAJTJA010000008">
    <property type="protein sequence ID" value="KAH8695011.1"/>
    <property type="molecule type" value="Genomic_DNA"/>
</dbReference>
<dbReference type="Proteomes" id="UP001201262">
    <property type="component" value="Unassembled WGS sequence"/>
</dbReference>
<comment type="caution">
    <text evidence="1">The sequence shown here is derived from an EMBL/GenBank/DDBJ whole genome shotgun (WGS) entry which is preliminary data.</text>
</comment>
<reference evidence="1" key="1">
    <citation type="submission" date="2021-12" db="EMBL/GenBank/DDBJ databases">
        <title>Convergent genome expansion in fungi linked to evolution of root-endophyte symbiosis.</title>
        <authorList>
            <consortium name="DOE Joint Genome Institute"/>
            <person name="Ke Y.-H."/>
            <person name="Bonito G."/>
            <person name="Liao H.-L."/>
            <person name="Looney B."/>
            <person name="Rojas-Flechas A."/>
            <person name="Nash J."/>
            <person name="Hameed K."/>
            <person name="Schadt C."/>
            <person name="Martin F."/>
            <person name="Crous P.W."/>
            <person name="Miettinen O."/>
            <person name="Magnuson J.K."/>
            <person name="Labbe J."/>
            <person name="Jacobson D."/>
            <person name="Doktycz M.J."/>
            <person name="Veneault-Fourrey C."/>
            <person name="Kuo A."/>
            <person name="Mondo S."/>
            <person name="Calhoun S."/>
            <person name="Riley R."/>
            <person name="Ohm R."/>
            <person name="LaButti K."/>
            <person name="Andreopoulos B."/>
            <person name="Pangilinan J."/>
            <person name="Nolan M."/>
            <person name="Tritt A."/>
            <person name="Clum A."/>
            <person name="Lipzen A."/>
            <person name="Daum C."/>
            <person name="Barry K."/>
            <person name="Grigoriev I.V."/>
            <person name="Vilgalys R."/>
        </authorList>
    </citation>
    <scope>NUCLEOTIDE SEQUENCE</scope>
    <source>
        <strain evidence="1">PMI_201</strain>
    </source>
</reference>
<evidence type="ECO:0000313" key="1">
    <source>
        <dbReference type="EMBL" id="KAH8695011.1"/>
    </source>
</evidence>
<dbReference type="GeneID" id="70240112"/>
<gene>
    <name evidence="1" type="ORF">BGW36DRAFT_195429</name>
</gene>
<dbReference type="AlphaFoldDB" id="A0AAD4KM87"/>
<keyword evidence="2" id="KW-1185">Reference proteome</keyword>
<accession>A0AAD4KM87</accession>
<proteinExistence type="predicted"/>
<dbReference type="RefSeq" id="XP_046070153.1">
    <property type="nucleotide sequence ID" value="XM_046209825.1"/>
</dbReference>
<organism evidence="1 2">
    <name type="scientific">Talaromyces proteolyticus</name>
    <dbReference type="NCBI Taxonomy" id="1131652"/>
    <lineage>
        <taxon>Eukaryota</taxon>
        <taxon>Fungi</taxon>
        <taxon>Dikarya</taxon>
        <taxon>Ascomycota</taxon>
        <taxon>Pezizomycotina</taxon>
        <taxon>Eurotiomycetes</taxon>
        <taxon>Eurotiomycetidae</taxon>
        <taxon>Eurotiales</taxon>
        <taxon>Trichocomaceae</taxon>
        <taxon>Talaromyces</taxon>
        <taxon>Talaromyces sect. Bacilispori</taxon>
    </lineage>
</organism>
<protein>
    <submittedName>
        <fullName evidence="1">Uncharacterized protein</fullName>
    </submittedName>
</protein>